<dbReference type="OrthoDB" id="4311332at2"/>
<accession>A0A1K2F1G4</accession>
<evidence type="ECO:0000313" key="3">
    <source>
        <dbReference type="Proteomes" id="UP000181909"/>
    </source>
</evidence>
<dbReference type="Proteomes" id="UP000181909">
    <property type="component" value="Unassembled WGS sequence"/>
</dbReference>
<protein>
    <submittedName>
        <fullName evidence="2">Uncharacterized protein</fullName>
    </submittedName>
</protein>
<organism evidence="2 3">
    <name type="scientific">Streptomyces atratus</name>
    <dbReference type="NCBI Taxonomy" id="1893"/>
    <lineage>
        <taxon>Bacteria</taxon>
        <taxon>Bacillati</taxon>
        <taxon>Actinomycetota</taxon>
        <taxon>Actinomycetes</taxon>
        <taxon>Kitasatosporales</taxon>
        <taxon>Streptomycetaceae</taxon>
        <taxon>Streptomyces</taxon>
    </lineage>
</organism>
<gene>
    <name evidence="2" type="ORF">SAMN02787144_102815</name>
</gene>
<feature type="region of interest" description="Disordered" evidence="1">
    <location>
        <begin position="1"/>
        <end position="27"/>
    </location>
</feature>
<dbReference type="AlphaFoldDB" id="A0A1K2F1G4"/>
<dbReference type="RefSeq" id="WP_072488681.1">
    <property type="nucleotide sequence ID" value="NZ_CP108276.1"/>
</dbReference>
<evidence type="ECO:0000313" key="2">
    <source>
        <dbReference type="EMBL" id="SFY41595.1"/>
    </source>
</evidence>
<dbReference type="STRING" id="1893.SAMN02787144_102815"/>
<proteinExistence type="predicted"/>
<sequence length="60" mass="6396">MRTHTDSTAPAPEGRGLRPPAYGVPSPALLARADRGFARFLAQQTEDQDDGADGGEDTQR</sequence>
<name>A0A1K2F1G4_STRAR</name>
<reference evidence="2 3" key="1">
    <citation type="submission" date="2016-11" db="EMBL/GenBank/DDBJ databases">
        <authorList>
            <person name="Jaros S."/>
            <person name="Januszkiewicz K."/>
            <person name="Wedrychowicz H."/>
        </authorList>
    </citation>
    <scope>NUCLEOTIDE SEQUENCE [LARGE SCALE GENOMIC DNA]</scope>
    <source>
        <strain evidence="2 3">OK807</strain>
    </source>
</reference>
<evidence type="ECO:0000256" key="1">
    <source>
        <dbReference type="SAM" id="MobiDB-lite"/>
    </source>
</evidence>
<dbReference type="EMBL" id="FPJO01000028">
    <property type="protein sequence ID" value="SFY41595.1"/>
    <property type="molecule type" value="Genomic_DNA"/>
</dbReference>